<gene>
    <name evidence="1" type="ORF">MarbSA_01330</name>
</gene>
<reference evidence="1" key="1">
    <citation type="submission" date="2019-06" db="EMBL/GenBank/DDBJ databases">
        <title>Complete genome sequence of Methanobrevibacter arboriphilus strain SA.</title>
        <authorList>
            <person name="Asakawa S."/>
        </authorList>
    </citation>
    <scope>NUCLEOTIDE SEQUENCE</scope>
    <source>
        <strain evidence="1">SA</strain>
    </source>
</reference>
<keyword evidence="2" id="KW-1185">Reference proteome</keyword>
<accession>A0ACA8R0V0</accession>
<sequence>MDKLFILFIILIILGILVGVSNQNIVDNSLNNIKTILEGEVNQEPIANLSTNYNNITNSYNNSTNKINSNNNNINNNNSNNNSNNIDNNSNFNENGLINSNTPVKTYNNNGISFSYPSYWSFDQLNKFLSLYQKEYLSRWDDGLIFYISDNSLKEELELQKSERFKQPTNITVDGKKAYSLTSTKADYWHQLIIVQKNKTHSYVFIFYCDRELKKQDKILFNEILKTMKLE</sequence>
<organism evidence="1 2">
    <name type="scientific">Methanobrevibacter arboriphilus</name>
    <dbReference type="NCBI Taxonomy" id="39441"/>
    <lineage>
        <taxon>Archaea</taxon>
        <taxon>Methanobacteriati</taxon>
        <taxon>Methanobacteriota</taxon>
        <taxon>Methanomada group</taxon>
        <taxon>Methanobacteria</taxon>
        <taxon>Methanobacteriales</taxon>
        <taxon>Methanobacteriaceae</taxon>
        <taxon>Methanobrevibacter</taxon>
    </lineage>
</organism>
<dbReference type="Proteomes" id="UP000825015">
    <property type="component" value="Chromosome"/>
</dbReference>
<evidence type="ECO:0000313" key="1">
    <source>
        <dbReference type="EMBL" id="BBL61093.1"/>
    </source>
</evidence>
<protein>
    <submittedName>
        <fullName evidence="1">Uncharacterized protein</fullName>
    </submittedName>
</protein>
<evidence type="ECO:0000313" key="2">
    <source>
        <dbReference type="Proteomes" id="UP000825015"/>
    </source>
</evidence>
<name>A0ACA8R0V0_METAZ</name>
<proteinExistence type="predicted"/>
<dbReference type="EMBL" id="AP019779">
    <property type="protein sequence ID" value="BBL61093.1"/>
    <property type="molecule type" value="Genomic_DNA"/>
</dbReference>